<dbReference type="Gene3D" id="1.25.40.10">
    <property type="entry name" value="Tetratricopeptide repeat domain"/>
    <property type="match status" value="2"/>
</dbReference>
<accession>A0A6L5Y022</accession>
<protein>
    <submittedName>
        <fullName evidence="5">Tetratricopeptide repeat protein</fullName>
    </submittedName>
</protein>
<proteinExistence type="predicted"/>
<reference evidence="5 6" key="1">
    <citation type="submission" date="2019-08" db="EMBL/GenBank/DDBJ databases">
        <title>In-depth cultivation of the pig gut microbiome towards novel bacterial diversity and tailored functional studies.</title>
        <authorList>
            <person name="Wylensek D."/>
            <person name="Hitch T.C.A."/>
            <person name="Clavel T."/>
        </authorList>
    </citation>
    <scope>NUCLEOTIDE SEQUENCE [LARGE SCALE GENOMIC DNA]</scope>
    <source>
        <strain evidence="5 6">WCA-693-APC-MOT-I</strain>
    </source>
</reference>
<feature type="region of interest" description="Disordered" evidence="3">
    <location>
        <begin position="542"/>
        <end position="562"/>
    </location>
</feature>
<keyword evidence="2" id="KW-0175">Coiled coil</keyword>
<evidence type="ECO:0000313" key="5">
    <source>
        <dbReference type="EMBL" id="MSS64395.1"/>
    </source>
</evidence>
<feature type="coiled-coil region" evidence="2">
    <location>
        <begin position="411"/>
        <end position="467"/>
    </location>
</feature>
<dbReference type="InterPro" id="IPR036457">
    <property type="entry name" value="PPM-type-like_dom_sf"/>
</dbReference>
<evidence type="ECO:0000256" key="3">
    <source>
        <dbReference type="SAM" id="MobiDB-lite"/>
    </source>
</evidence>
<feature type="transmembrane region" description="Helical" evidence="4">
    <location>
        <begin position="253"/>
        <end position="275"/>
    </location>
</feature>
<comment type="caution">
    <text evidence="5">The sequence shown here is derived from an EMBL/GenBank/DDBJ whole genome shotgun (WGS) entry which is preliminary data.</text>
</comment>
<dbReference type="PROSITE" id="PS50005">
    <property type="entry name" value="TPR"/>
    <property type="match status" value="1"/>
</dbReference>
<sequence length="621" mass="71733">MRKLNSKIITDFISEKGNDTIHKTYVAYTPLDEYICFAVAESYDNDTETNSAKIAVETVLSEFEKKPSLKRLRNYLACANEQILLHSVKCKRKVSIAIILSDYTRMRYAVCGNTKIHVHYGTVFSHISKTQTKHQELEEEQKIIYADPAETHNLIEYLGKGKHIRPYISRKIALQDGSTILVSTSNVTTSISDIELLDALEHANKNQELLCNIEEMLLSKKGEKAVGSYSIVSIAVEKAFQEDNTKRKKRKRICWTVGIAMVLCLLLGAIILYAIRSKDRKKMEEIQELTGKGTNYIEYGNYAKAFDTYETASEKTDQLSLTNWQFIKEKTELKNKVSKKKAVLATIEDADIAIKENDYNTAKRLYLQVREQAKYEGEEKIYEHACSRLEYINQMLETKQLSAIGDMYLSTEDYKQAIESYKEAIELLKQTDEVELRGEIQTKIYDAVQKQKEIKKKEQTKQKKKKKAKLDKQLIQIKAYLTTANKLLSQENTDGANELYQKAVSVYENLSSSDKDTDKVYEQIVALEQSITEVKEMKKEAEEKQEQKEQEEQEQKQKQEIEKKQKKAQSYMLKAAELARKNKKKKAITYYEKALGIYENLNIWDDQVDKIYDAIEELEGK</sequence>
<keyword evidence="4" id="KW-0472">Membrane</keyword>
<keyword evidence="6" id="KW-1185">Reference proteome</keyword>
<name>A0A6L5Y022_9FIRM</name>
<dbReference type="RefSeq" id="WP_154519787.1">
    <property type="nucleotide sequence ID" value="NZ_VUMT01000018.1"/>
</dbReference>
<evidence type="ECO:0000313" key="6">
    <source>
        <dbReference type="Proteomes" id="UP000482209"/>
    </source>
</evidence>
<dbReference type="EMBL" id="VUMT01000018">
    <property type="protein sequence ID" value="MSS64395.1"/>
    <property type="molecule type" value="Genomic_DNA"/>
</dbReference>
<organism evidence="5 6">
    <name type="scientific">Velocimicrobium porci</name>
    <dbReference type="NCBI Taxonomy" id="2606634"/>
    <lineage>
        <taxon>Bacteria</taxon>
        <taxon>Bacillati</taxon>
        <taxon>Bacillota</taxon>
        <taxon>Clostridia</taxon>
        <taxon>Lachnospirales</taxon>
        <taxon>Lachnospiraceae</taxon>
        <taxon>Velocimicrobium</taxon>
    </lineage>
</organism>
<dbReference type="Proteomes" id="UP000482209">
    <property type="component" value="Unassembled WGS sequence"/>
</dbReference>
<keyword evidence="4" id="KW-1133">Transmembrane helix</keyword>
<dbReference type="Gene3D" id="3.60.40.10">
    <property type="entry name" value="PPM-type phosphatase domain"/>
    <property type="match status" value="1"/>
</dbReference>
<dbReference type="SUPFAM" id="SSF48452">
    <property type="entry name" value="TPR-like"/>
    <property type="match status" value="2"/>
</dbReference>
<dbReference type="Pfam" id="PF13176">
    <property type="entry name" value="TPR_7"/>
    <property type="match status" value="1"/>
</dbReference>
<gene>
    <name evidence="5" type="ORF">FYJ58_10990</name>
</gene>
<evidence type="ECO:0000256" key="2">
    <source>
        <dbReference type="SAM" id="Coils"/>
    </source>
</evidence>
<dbReference type="InterPro" id="IPR011990">
    <property type="entry name" value="TPR-like_helical_dom_sf"/>
</dbReference>
<dbReference type="SMART" id="SM00028">
    <property type="entry name" value="TPR"/>
    <property type="match status" value="4"/>
</dbReference>
<dbReference type="AlphaFoldDB" id="A0A6L5Y022"/>
<dbReference type="InterPro" id="IPR019734">
    <property type="entry name" value="TPR_rpt"/>
</dbReference>
<feature type="repeat" description="TPR" evidence="1">
    <location>
        <begin position="398"/>
        <end position="431"/>
    </location>
</feature>
<keyword evidence="4" id="KW-0812">Transmembrane</keyword>
<dbReference type="Pfam" id="PF13181">
    <property type="entry name" value="TPR_8"/>
    <property type="match status" value="1"/>
</dbReference>
<keyword evidence="1" id="KW-0802">TPR repeat</keyword>
<evidence type="ECO:0000256" key="4">
    <source>
        <dbReference type="SAM" id="Phobius"/>
    </source>
</evidence>
<evidence type="ECO:0000256" key="1">
    <source>
        <dbReference type="PROSITE-ProRule" id="PRU00339"/>
    </source>
</evidence>